<keyword evidence="2" id="KW-1185">Reference proteome</keyword>
<comment type="caution">
    <text evidence="1">The sequence shown here is derived from an EMBL/GenBank/DDBJ whole genome shotgun (WGS) entry which is preliminary data.</text>
</comment>
<evidence type="ECO:0000313" key="2">
    <source>
        <dbReference type="Proteomes" id="UP001303046"/>
    </source>
</evidence>
<protein>
    <submittedName>
        <fullName evidence="1">Uncharacterized protein</fullName>
    </submittedName>
</protein>
<proteinExistence type="predicted"/>
<gene>
    <name evidence="1" type="primary">Necator_chrX.g24706</name>
    <name evidence="1" type="ORF">RB195_024541</name>
</gene>
<evidence type="ECO:0000313" key="1">
    <source>
        <dbReference type="EMBL" id="KAK6764259.1"/>
    </source>
</evidence>
<organism evidence="1 2">
    <name type="scientific">Necator americanus</name>
    <name type="common">Human hookworm</name>
    <dbReference type="NCBI Taxonomy" id="51031"/>
    <lineage>
        <taxon>Eukaryota</taxon>
        <taxon>Metazoa</taxon>
        <taxon>Ecdysozoa</taxon>
        <taxon>Nematoda</taxon>
        <taxon>Chromadorea</taxon>
        <taxon>Rhabditida</taxon>
        <taxon>Rhabditina</taxon>
        <taxon>Rhabditomorpha</taxon>
        <taxon>Strongyloidea</taxon>
        <taxon>Ancylostomatidae</taxon>
        <taxon>Bunostominae</taxon>
        <taxon>Necator</taxon>
    </lineage>
</organism>
<name>A0ABR1ENR4_NECAM</name>
<dbReference type="EMBL" id="JAVFWL010000006">
    <property type="protein sequence ID" value="KAK6764259.1"/>
    <property type="molecule type" value="Genomic_DNA"/>
</dbReference>
<dbReference type="Proteomes" id="UP001303046">
    <property type="component" value="Unassembled WGS sequence"/>
</dbReference>
<sequence length="86" mass="9512">MNMLKEKLRFFHIIIVQNKIKIPNKCAATGLANRTSDNGDHLVDLCEQTVSSSLARVRGIIDAITSPGRVNPYNACRAVQVEDEDS</sequence>
<accession>A0ABR1ENR4</accession>
<reference evidence="1 2" key="1">
    <citation type="submission" date="2023-08" db="EMBL/GenBank/DDBJ databases">
        <title>A Necator americanus chromosomal reference genome.</title>
        <authorList>
            <person name="Ilik V."/>
            <person name="Petrzelkova K.J."/>
            <person name="Pardy F."/>
            <person name="Fuh T."/>
            <person name="Niatou-Singa F.S."/>
            <person name="Gouil Q."/>
            <person name="Baker L."/>
            <person name="Ritchie M.E."/>
            <person name="Jex A.R."/>
            <person name="Gazzola D."/>
            <person name="Li H."/>
            <person name="Toshio Fujiwara R."/>
            <person name="Zhan B."/>
            <person name="Aroian R.V."/>
            <person name="Pafco B."/>
            <person name="Schwarz E.M."/>
        </authorList>
    </citation>
    <scope>NUCLEOTIDE SEQUENCE [LARGE SCALE GENOMIC DNA]</scope>
    <source>
        <strain evidence="1 2">Aroian</strain>
        <tissue evidence="1">Whole animal</tissue>
    </source>
</reference>